<keyword evidence="1" id="KW-0732">Signal</keyword>
<keyword evidence="3" id="KW-1185">Reference proteome</keyword>
<sequence>MAIQTLSLGVLLLLCLQYHANAWVLNKEALQRAASVASISAVIVAAPMGADAVVDLAGSYSDPKHPNCLRVIEIKDKGRAAVSGTDGTPGCPPDGSGRVWNLEGKVNGNDILVDFTPKGGPKDLLGKWEEEAPAGIRWPDGNKWTVNK</sequence>
<dbReference type="OrthoDB" id="424986at2759"/>
<organism evidence="2 3">
    <name type="scientific">Seminavis robusta</name>
    <dbReference type="NCBI Taxonomy" id="568900"/>
    <lineage>
        <taxon>Eukaryota</taxon>
        <taxon>Sar</taxon>
        <taxon>Stramenopiles</taxon>
        <taxon>Ochrophyta</taxon>
        <taxon>Bacillariophyta</taxon>
        <taxon>Bacillariophyceae</taxon>
        <taxon>Bacillariophycidae</taxon>
        <taxon>Naviculales</taxon>
        <taxon>Naviculaceae</taxon>
        <taxon>Seminavis</taxon>
    </lineage>
</organism>
<accession>A0A9N8HAI4</accession>
<evidence type="ECO:0000313" key="3">
    <source>
        <dbReference type="Proteomes" id="UP001153069"/>
    </source>
</evidence>
<dbReference type="Proteomes" id="UP001153069">
    <property type="component" value="Unassembled WGS sequence"/>
</dbReference>
<comment type="caution">
    <text evidence="2">The sequence shown here is derived from an EMBL/GenBank/DDBJ whole genome shotgun (WGS) entry which is preliminary data.</text>
</comment>
<protein>
    <submittedName>
        <fullName evidence="2">Uncharacterized protein</fullName>
    </submittedName>
</protein>
<dbReference type="EMBL" id="CAICTM010000148">
    <property type="protein sequence ID" value="CAB9502888.1"/>
    <property type="molecule type" value="Genomic_DNA"/>
</dbReference>
<reference evidence="2" key="1">
    <citation type="submission" date="2020-06" db="EMBL/GenBank/DDBJ databases">
        <authorList>
            <consortium name="Plant Systems Biology data submission"/>
        </authorList>
    </citation>
    <scope>NUCLEOTIDE SEQUENCE</scope>
    <source>
        <strain evidence="2">D6</strain>
    </source>
</reference>
<evidence type="ECO:0000256" key="1">
    <source>
        <dbReference type="SAM" id="SignalP"/>
    </source>
</evidence>
<gene>
    <name evidence="2" type="ORF">SEMRO_149_G068570.1</name>
</gene>
<name>A0A9N8HAI4_9STRA</name>
<feature type="chain" id="PRO_5040311975" evidence="1">
    <location>
        <begin position="23"/>
        <end position="148"/>
    </location>
</feature>
<dbReference type="AlphaFoldDB" id="A0A9N8HAI4"/>
<feature type="signal peptide" evidence="1">
    <location>
        <begin position="1"/>
        <end position="22"/>
    </location>
</feature>
<evidence type="ECO:0000313" key="2">
    <source>
        <dbReference type="EMBL" id="CAB9502888.1"/>
    </source>
</evidence>
<proteinExistence type="predicted"/>